<gene>
    <name evidence="2" type="ORF">NCGR_LOCUS48107</name>
</gene>
<evidence type="ECO:0000313" key="3">
    <source>
        <dbReference type="Proteomes" id="UP000604825"/>
    </source>
</evidence>
<evidence type="ECO:0000313" key="2">
    <source>
        <dbReference type="EMBL" id="CAD6264802.1"/>
    </source>
</evidence>
<organism evidence="2 3">
    <name type="scientific">Miscanthus lutarioriparius</name>
    <dbReference type="NCBI Taxonomy" id="422564"/>
    <lineage>
        <taxon>Eukaryota</taxon>
        <taxon>Viridiplantae</taxon>
        <taxon>Streptophyta</taxon>
        <taxon>Embryophyta</taxon>
        <taxon>Tracheophyta</taxon>
        <taxon>Spermatophyta</taxon>
        <taxon>Magnoliopsida</taxon>
        <taxon>Liliopsida</taxon>
        <taxon>Poales</taxon>
        <taxon>Poaceae</taxon>
        <taxon>PACMAD clade</taxon>
        <taxon>Panicoideae</taxon>
        <taxon>Andropogonodae</taxon>
        <taxon>Andropogoneae</taxon>
        <taxon>Saccharinae</taxon>
        <taxon>Miscanthus</taxon>
    </lineage>
</organism>
<feature type="region of interest" description="Disordered" evidence="1">
    <location>
        <begin position="1"/>
        <end position="20"/>
    </location>
</feature>
<feature type="compositionally biased region" description="Low complexity" evidence="1">
    <location>
        <begin position="111"/>
        <end position="127"/>
    </location>
</feature>
<feature type="compositionally biased region" description="Low complexity" evidence="1">
    <location>
        <begin position="211"/>
        <end position="224"/>
    </location>
</feature>
<dbReference type="PANTHER" id="PTHR35746:SF1">
    <property type="entry name" value="PENTATRICOPEPTIDE REPEAT (PPR) SUPERFAMILY PROTEIN"/>
    <property type="match status" value="1"/>
</dbReference>
<keyword evidence="3" id="KW-1185">Reference proteome</keyword>
<reference evidence="2" key="1">
    <citation type="submission" date="2020-10" db="EMBL/GenBank/DDBJ databases">
        <authorList>
            <person name="Han B."/>
            <person name="Lu T."/>
            <person name="Zhao Q."/>
            <person name="Huang X."/>
            <person name="Zhao Y."/>
        </authorList>
    </citation>
    <scope>NUCLEOTIDE SEQUENCE</scope>
</reference>
<feature type="compositionally biased region" description="Polar residues" evidence="1">
    <location>
        <begin position="376"/>
        <end position="385"/>
    </location>
</feature>
<feature type="compositionally biased region" description="Basic residues" evidence="1">
    <location>
        <begin position="40"/>
        <end position="50"/>
    </location>
</feature>
<feature type="compositionally biased region" description="Polar residues" evidence="1">
    <location>
        <begin position="716"/>
        <end position="730"/>
    </location>
</feature>
<dbReference type="EMBL" id="CAJGYO010000013">
    <property type="protein sequence ID" value="CAD6264802.1"/>
    <property type="molecule type" value="Genomic_DNA"/>
</dbReference>
<feature type="compositionally biased region" description="Polar residues" evidence="1">
    <location>
        <begin position="142"/>
        <end position="172"/>
    </location>
</feature>
<dbReference type="Proteomes" id="UP000604825">
    <property type="component" value="Unassembled WGS sequence"/>
</dbReference>
<name>A0A811R440_9POAL</name>
<feature type="compositionally biased region" description="Polar residues" evidence="1">
    <location>
        <begin position="186"/>
        <end position="210"/>
    </location>
</feature>
<sequence length="1025" mass="107932">MESAHKGGGGSAPGAGAGAGGEGVVCHACGYQYPNGHPSAKQRRAHRKHCGNPTSSTAAAEEGGAGEHDGSELLLGESGGGAGADGNGAGATECGGGSPGSAHEPGDAVEGGDSAASAGADPSGNGAELQVIGDKAAEDCLVSSSNVPSEITSEASRTDDGTLTTVATQYSEKGSPIEDKDPSDPAVSSEQLQDVPTSVISPVSQDSAKFSSEISENEIQNSSIVPLESDAAGGGTSELTSDVVRQQDGVAVTGEGGMINTIGESKSSEGKSVQGDELGLSCQDILQTEIGEGHSSTAVEEDSGVKNPTASNNEEILSDETEPNQQSKHELTESFEKVPNIEPVESSAEKSVGTDDDLLQLGKDGCHSEIPDDIKAQQQPDSTSGMADHLAISKGADNVEGQHDPTTDESIGAISSTFGPAVGSTANLTEDVCSLGITMDDSMQENVASGTLVPSPVDLVDLSPSAIAHEINMVGSIHDVDEKSQNEKSSTDLVSYEVKQMVIKDNFEEKQQNKDVIVDPAPHEADSFPTTDNHRENEQNEESIGDTTSYKISTVQSMSSTEEKEQIEEFIANLASEEINVTSNRDMVEQQDENDVKTNHEIDGARSTEATGENNATAGESNVGTITDVVEDKMPNEEITSGTLSLNISDSSINELKMHNEEVNEGLGCHDDIVVHGPDNVKEQMYEETTSGPTLDKFSLLTSTDSPEERKDENTSADPISHETNVAQTSDDVDEEKIGEPAVDPTSSIGTMGSIGDAEDKKPSEETTADPRPVENTTAQGTEDADSSKQNENTTSIGNAELKKLGEETTTDPRPVENTTTQGSEDAESGKQNENTTSIGDAEDKKQSEETTADPRSVENATTQGTEDAESSKHNENTTTTDETAEVAQNTNVIEERETTEDTASKEISTVESTDELKGATDQNEEIADKEMVTDSDKNHVSLKVLLADKNVETKEKEKKASTKDRVLSFRRRVSKDNVSPVKPGLPKDGSGQQDWNSPARLPVEKKPKGRKQQWVPFICCSSVQ</sequence>
<feature type="compositionally biased region" description="Basic and acidic residues" evidence="1">
    <location>
        <begin position="327"/>
        <end position="336"/>
    </location>
</feature>
<feature type="region of interest" description="Disordered" evidence="1">
    <location>
        <begin position="685"/>
        <end position="939"/>
    </location>
</feature>
<dbReference type="AlphaFoldDB" id="A0A811R440"/>
<feature type="compositionally biased region" description="Basic and acidic residues" evidence="1">
    <location>
        <begin position="510"/>
        <end position="538"/>
    </location>
</feature>
<feature type="compositionally biased region" description="Polar residues" evidence="1">
    <location>
        <begin position="608"/>
        <end position="620"/>
    </location>
</feature>
<proteinExistence type="predicted"/>
<accession>A0A811R440</accession>
<feature type="region of interest" description="Disordered" evidence="1">
    <location>
        <begin position="31"/>
        <end position="421"/>
    </location>
</feature>
<feature type="compositionally biased region" description="Basic and acidic residues" evidence="1">
    <location>
        <begin position="364"/>
        <end position="375"/>
    </location>
</feature>
<feature type="compositionally biased region" description="Gly residues" evidence="1">
    <location>
        <begin position="77"/>
        <end position="99"/>
    </location>
</feature>
<feature type="compositionally biased region" description="Basic and acidic residues" evidence="1">
    <location>
        <begin position="952"/>
        <end position="968"/>
    </location>
</feature>
<feature type="region of interest" description="Disordered" evidence="1">
    <location>
        <begin position="510"/>
        <end position="548"/>
    </location>
</feature>
<feature type="compositionally biased region" description="Polar residues" evidence="1">
    <location>
        <begin position="788"/>
        <end position="798"/>
    </location>
</feature>
<feature type="compositionally biased region" description="Polar residues" evidence="1">
    <location>
        <begin position="306"/>
        <end position="315"/>
    </location>
</feature>
<feature type="compositionally biased region" description="Basic and acidic residues" evidence="1">
    <location>
        <begin position="927"/>
        <end position="939"/>
    </location>
</feature>
<dbReference type="PANTHER" id="PTHR35746">
    <property type="entry name" value="PENTATRICOPEPTIDE REPEAT (PPR) SUPERFAMILY PROTEIN"/>
    <property type="match status" value="1"/>
</dbReference>
<feature type="region of interest" description="Disordered" evidence="1">
    <location>
        <begin position="952"/>
        <end position="1012"/>
    </location>
</feature>
<feature type="compositionally biased region" description="Polar residues" evidence="1">
    <location>
        <begin position="817"/>
        <end position="839"/>
    </location>
</feature>
<feature type="compositionally biased region" description="Basic and acidic residues" evidence="1">
    <location>
        <begin position="594"/>
        <end position="606"/>
    </location>
</feature>
<evidence type="ECO:0000256" key="1">
    <source>
        <dbReference type="SAM" id="MobiDB-lite"/>
    </source>
</evidence>
<feature type="region of interest" description="Disordered" evidence="1">
    <location>
        <begin position="588"/>
        <end position="620"/>
    </location>
</feature>
<protein>
    <submittedName>
        <fullName evidence="2">Uncharacterized protein</fullName>
    </submittedName>
</protein>
<dbReference type="OrthoDB" id="647319at2759"/>
<comment type="caution">
    <text evidence="2">The sequence shown here is derived from an EMBL/GenBank/DDBJ whole genome shotgun (WGS) entry which is preliminary data.</text>
</comment>